<dbReference type="EMBL" id="QPFP01000099">
    <property type="protein sequence ID" value="TEB21965.1"/>
    <property type="molecule type" value="Genomic_DNA"/>
</dbReference>
<proteinExistence type="predicted"/>
<comment type="caution">
    <text evidence="1">The sequence shown here is derived from an EMBL/GenBank/DDBJ whole genome shotgun (WGS) entry which is preliminary data.</text>
</comment>
<name>A0A4Y7SJF9_COPMI</name>
<dbReference type="AlphaFoldDB" id="A0A4Y7SJF9"/>
<gene>
    <name evidence="1" type="ORF">FA13DRAFT_1526410</name>
</gene>
<accession>A0A4Y7SJF9</accession>
<organism evidence="1 2">
    <name type="scientific">Coprinellus micaceus</name>
    <name type="common">Glistening ink-cap mushroom</name>
    <name type="synonym">Coprinus micaceus</name>
    <dbReference type="NCBI Taxonomy" id="71717"/>
    <lineage>
        <taxon>Eukaryota</taxon>
        <taxon>Fungi</taxon>
        <taxon>Dikarya</taxon>
        <taxon>Basidiomycota</taxon>
        <taxon>Agaricomycotina</taxon>
        <taxon>Agaricomycetes</taxon>
        <taxon>Agaricomycetidae</taxon>
        <taxon>Agaricales</taxon>
        <taxon>Agaricineae</taxon>
        <taxon>Psathyrellaceae</taxon>
        <taxon>Coprinellus</taxon>
    </lineage>
</organism>
<protein>
    <submittedName>
        <fullName evidence="1">Uncharacterized protein</fullName>
    </submittedName>
</protein>
<evidence type="ECO:0000313" key="2">
    <source>
        <dbReference type="Proteomes" id="UP000298030"/>
    </source>
</evidence>
<keyword evidence="2" id="KW-1185">Reference proteome</keyword>
<sequence>MLWLNYLVSNTFPDKPTDRVQPANPTRVCKILLELTREDEALERHITASPAVVDYCMAAWAAMNHRSKEAFYQFSASGCSITQLLFALLSNTESAERIFYLLSLPGKKGKMVRDGMLYGAAFRCSQAILLTPEEVEQRLQEETSEPQGPAFEALLDHLEILLEIARTLWKNAEVAIAFLKSPFLYDLVAGLKMWLLTKSDRKRDSKARYNAFKFLAKISISLGNVPSMHGPGYWKLCAAAWRHVFQVIFPSWSTGCAPFQRPTKSTTISSRSVWTDFNSIAGSTLGSPHKQPQSWRLCWGRNIGASIPSRIQGGKRPIGGPHL</sequence>
<evidence type="ECO:0000313" key="1">
    <source>
        <dbReference type="EMBL" id="TEB21965.1"/>
    </source>
</evidence>
<dbReference type="Proteomes" id="UP000298030">
    <property type="component" value="Unassembled WGS sequence"/>
</dbReference>
<reference evidence="1 2" key="1">
    <citation type="journal article" date="2019" name="Nat. Ecol. Evol.">
        <title>Megaphylogeny resolves global patterns of mushroom evolution.</title>
        <authorList>
            <person name="Varga T."/>
            <person name="Krizsan K."/>
            <person name="Foldi C."/>
            <person name="Dima B."/>
            <person name="Sanchez-Garcia M."/>
            <person name="Sanchez-Ramirez S."/>
            <person name="Szollosi G.J."/>
            <person name="Szarkandi J.G."/>
            <person name="Papp V."/>
            <person name="Albert L."/>
            <person name="Andreopoulos W."/>
            <person name="Angelini C."/>
            <person name="Antonin V."/>
            <person name="Barry K.W."/>
            <person name="Bougher N.L."/>
            <person name="Buchanan P."/>
            <person name="Buyck B."/>
            <person name="Bense V."/>
            <person name="Catcheside P."/>
            <person name="Chovatia M."/>
            <person name="Cooper J."/>
            <person name="Damon W."/>
            <person name="Desjardin D."/>
            <person name="Finy P."/>
            <person name="Geml J."/>
            <person name="Haridas S."/>
            <person name="Hughes K."/>
            <person name="Justo A."/>
            <person name="Karasinski D."/>
            <person name="Kautmanova I."/>
            <person name="Kiss B."/>
            <person name="Kocsube S."/>
            <person name="Kotiranta H."/>
            <person name="LaButti K.M."/>
            <person name="Lechner B.E."/>
            <person name="Liimatainen K."/>
            <person name="Lipzen A."/>
            <person name="Lukacs Z."/>
            <person name="Mihaltcheva S."/>
            <person name="Morgado L.N."/>
            <person name="Niskanen T."/>
            <person name="Noordeloos M.E."/>
            <person name="Ohm R.A."/>
            <person name="Ortiz-Santana B."/>
            <person name="Ovrebo C."/>
            <person name="Racz N."/>
            <person name="Riley R."/>
            <person name="Savchenko A."/>
            <person name="Shiryaev A."/>
            <person name="Soop K."/>
            <person name="Spirin V."/>
            <person name="Szebenyi C."/>
            <person name="Tomsovsky M."/>
            <person name="Tulloss R.E."/>
            <person name="Uehling J."/>
            <person name="Grigoriev I.V."/>
            <person name="Vagvolgyi C."/>
            <person name="Papp T."/>
            <person name="Martin F.M."/>
            <person name="Miettinen O."/>
            <person name="Hibbett D.S."/>
            <person name="Nagy L.G."/>
        </authorList>
    </citation>
    <scope>NUCLEOTIDE SEQUENCE [LARGE SCALE GENOMIC DNA]</scope>
    <source>
        <strain evidence="1 2">FP101781</strain>
    </source>
</reference>